<feature type="chain" id="PRO_5002641003" evidence="7">
    <location>
        <begin position="33"/>
        <end position="276"/>
    </location>
</feature>
<sequence length="276" mass="29714">MRLPSMRFRPLLALTLALCLTVLTACGGGSKAVDRSNVTYEDIVNTGKANDCPNLPESARGSISLNESKRYQLRGMCLHPTEVFVKGEPANKRQEAQFVAGKILTRYTSSLDQVYGDLSVSGDTLTFKEKGGFDFQPITVLLPGGEEIPFTFSTKKLEAKAQGAAISTSTDFEGTYRAPSYRTSNFLDPKGRGLTTGYGAAVGLPSADNEELSVENVKRYVDGSGKMSLFINKVDSETGEFAGVFSATQPSDTDMGGKEAVDVKITGQLYGRLEEV</sequence>
<evidence type="ECO:0000256" key="1">
    <source>
        <dbReference type="ARBA" id="ARBA00004370"/>
    </source>
</evidence>
<dbReference type="GO" id="GO:0009523">
    <property type="term" value="C:photosystem II"/>
    <property type="evidence" value="ECO:0007669"/>
    <property type="project" value="UniProtKB-KW"/>
</dbReference>
<keyword evidence="4" id="KW-0793">Thylakoid</keyword>
<gene>
    <name evidence="8" type="primary">psbO</name>
</gene>
<keyword evidence="3" id="KW-0602">Photosynthesis</keyword>
<comment type="similarity">
    <text evidence="2">Belongs to the PsbO family.</text>
</comment>
<evidence type="ECO:0000256" key="5">
    <source>
        <dbReference type="ARBA" id="ARBA00023136"/>
    </source>
</evidence>
<dbReference type="Gene3D" id="2.40.160.30">
    <property type="entry name" value="Photosystem II, cytochrome c-550 precursor"/>
    <property type="match status" value="1"/>
</dbReference>
<evidence type="ECO:0000256" key="4">
    <source>
        <dbReference type="ARBA" id="ARBA00023078"/>
    </source>
</evidence>
<comment type="subcellular location">
    <subcellularLocation>
        <location evidence="1">Membrane</location>
    </subcellularLocation>
</comment>
<proteinExistence type="inferred from homology"/>
<dbReference type="AlphaFoldDB" id="A1XYU1"/>
<dbReference type="InterPro" id="IPR002628">
    <property type="entry name" value="PsbO"/>
</dbReference>
<geneLocation type="plastid" evidence="8"/>
<keyword evidence="6" id="KW-0604">Photosystem II</keyword>
<keyword evidence="8" id="KW-0934">Plastid</keyword>
<dbReference type="PROSITE" id="PS51257">
    <property type="entry name" value="PROKAR_LIPOPROTEIN"/>
    <property type="match status" value="1"/>
</dbReference>
<evidence type="ECO:0000256" key="6">
    <source>
        <dbReference type="ARBA" id="ARBA00023276"/>
    </source>
</evidence>
<dbReference type="GO" id="GO:0010207">
    <property type="term" value="P:photosystem II assembly"/>
    <property type="evidence" value="ECO:0007669"/>
    <property type="project" value="InterPro"/>
</dbReference>
<evidence type="ECO:0000256" key="7">
    <source>
        <dbReference type="SAM" id="SignalP"/>
    </source>
</evidence>
<dbReference type="Pfam" id="PF01716">
    <property type="entry name" value="MSP"/>
    <property type="match status" value="1"/>
</dbReference>
<keyword evidence="7" id="KW-0732">Signal</keyword>
<name>A1XYU1_PAUCH</name>
<evidence type="ECO:0000313" key="8">
    <source>
        <dbReference type="EMBL" id="ABH09263.1"/>
    </source>
</evidence>
<dbReference type="GO" id="GO:0042549">
    <property type="term" value="P:photosystem II stabilization"/>
    <property type="evidence" value="ECO:0007669"/>
    <property type="project" value="InterPro"/>
</dbReference>
<organism evidence="8">
    <name type="scientific">Paulinella chromatophora</name>
    <dbReference type="NCBI Taxonomy" id="39717"/>
    <lineage>
        <taxon>Eukaryota</taxon>
        <taxon>Sar</taxon>
        <taxon>Rhizaria</taxon>
        <taxon>Cercozoa</taxon>
        <taxon>Imbricatea</taxon>
        <taxon>Silicofilosea</taxon>
        <taxon>Euglyphida</taxon>
        <taxon>Paulinellidae</taxon>
        <taxon>Paulinella</taxon>
    </lineage>
</organism>
<feature type="signal peptide" evidence="7">
    <location>
        <begin position="1"/>
        <end position="32"/>
    </location>
</feature>
<keyword evidence="5" id="KW-0472">Membrane</keyword>
<dbReference type="InterPro" id="IPR011250">
    <property type="entry name" value="OMP/PagP_B-barrel"/>
</dbReference>
<evidence type="ECO:0000256" key="3">
    <source>
        <dbReference type="ARBA" id="ARBA00022531"/>
    </source>
</evidence>
<dbReference type="EMBL" id="DQ789030">
    <property type="protein sequence ID" value="ABH09263.1"/>
    <property type="molecule type" value="Genomic_DNA"/>
</dbReference>
<dbReference type="Gene3D" id="3.30.2050.10">
    <property type="entry name" value="photosynthetic oxygen evolving center domain"/>
    <property type="match status" value="1"/>
</dbReference>
<dbReference type="PANTHER" id="PTHR34058">
    <property type="entry name" value="OXYGEN-EVOLVING ENHANCER PROTEIN 1-2, CHLOROPLASTIC"/>
    <property type="match status" value="1"/>
</dbReference>
<accession>A1XYU1</accession>
<reference evidence="8" key="1">
    <citation type="submission" date="2006-06" db="EMBL/GenBank/DDBJ databases">
        <title>Minimal plastid genome evolution in the Paulinella endosymbiont.</title>
        <authorList>
            <person name="Yoon H.S."/>
            <person name="Reyes-Prieto A."/>
            <person name="Bhattacharya D."/>
        </authorList>
    </citation>
    <scope>NUCLEOTIDE SEQUENCE</scope>
</reference>
<protein>
    <submittedName>
        <fullName evidence="8">Photosystem II manganese-stabilizing protein</fullName>
    </submittedName>
</protein>
<dbReference type="SUPFAM" id="SSF56925">
    <property type="entry name" value="OMPA-like"/>
    <property type="match status" value="1"/>
</dbReference>
<evidence type="ECO:0000256" key="2">
    <source>
        <dbReference type="ARBA" id="ARBA00009838"/>
    </source>
</evidence>